<feature type="region of interest" description="Disordered" evidence="1">
    <location>
        <begin position="117"/>
        <end position="239"/>
    </location>
</feature>
<evidence type="ECO:0000313" key="2">
    <source>
        <dbReference type="EMBL" id="KAF9059373.1"/>
    </source>
</evidence>
<feature type="compositionally biased region" description="Pro residues" evidence="1">
    <location>
        <begin position="172"/>
        <end position="193"/>
    </location>
</feature>
<sequence length="239" mass="25394">MNTGIAVDSIGADDRIKLWAPSLTIDATILDTIVDVTQPSSLRLSTQASATTKPVAANNPELPCALRPHIWISTEYQDCYNNLQTGKWEFCNRKICLNRYNIPSPTTDIPEPAKRIDKSQEKAVAPKPAAPVLPPQQPAPAPKPVAPLSPPQQPAQKISRASSQASQQAQPKPQPPPPPPAPSPVPLPAPSPVPSDQNTPLIPTSDLPHSSPPSDGEDPGSSDKEESDNGSSDNKMSKS</sequence>
<dbReference type="PRINTS" id="PR01217">
    <property type="entry name" value="PRICHEXTENSN"/>
</dbReference>
<feature type="compositionally biased region" description="Pro residues" evidence="1">
    <location>
        <begin position="128"/>
        <end position="153"/>
    </location>
</feature>
<feature type="compositionally biased region" description="Low complexity" evidence="1">
    <location>
        <begin position="154"/>
        <end position="171"/>
    </location>
</feature>
<name>A0A9P5TZE2_9AGAR</name>
<feature type="compositionally biased region" description="Polar residues" evidence="1">
    <location>
        <begin position="229"/>
        <end position="239"/>
    </location>
</feature>
<dbReference type="Proteomes" id="UP000772434">
    <property type="component" value="Unassembled WGS sequence"/>
</dbReference>
<proteinExistence type="predicted"/>
<protein>
    <submittedName>
        <fullName evidence="2">Uncharacterized protein</fullName>
    </submittedName>
</protein>
<organism evidence="2 3">
    <name type="scientific">Rhodocollybia butyracea</name>
    <dbReference type="NCBI Taxonomy" id="206335"/>
    <lineage>
        <taxon>Eukaryota</taxon>
        <taxon>Fungi</taxon>
        <taxon>Dikarya</taxon>
        <taxon>Basidiomycota</taxon>
        <taxon>Agaricomycotina</taxon>
        <taxon>Agaricomycetes</taxon>
        <taxon>Agaricomycetidae</taxon>
        <taxon>Agaricales</taxon>
        <taxon>Marasmiineae</taxon>
        <taxon>Omphalotaceae</taxon>
        <taxon>Rhodocollybia</taxon>
    </lineage>
</organism>
<reference evidence="2" key="1">
    <citation type="submission" date="2020-11" db="EMBL/GenBank/DDBJ databases">
        <authorList>
            <consortium name="DOE Joint Genome Institute"/>
            <person name="Ahrendt S."/>
            <person name="Riley R."/>
            <person name="Andreopoulos W."/>
            <person name="Labutti K."/>
            <person name="Pangilinan J."/>
            <person name="Ruiz-Duenas F.J."/>
            <person name="Barrasa J.M."/>
            <person name="Sanchez-Garcia M."/>
            <person name="Camarero S."/>
            <person name="Miyauchi S."/>
            <person name="Serrano A."/>
            <person name="Linde D."/>
            <person name="Babiker R."/>
            <person name="Drula E."/>
            <person name="Ayuso-Fernandez I."/>
            <person name="Pacheco R."/>
            <person name="Padilla G."/>
            <person name="Ferreira P."/>
            <person name="Barriuso J."/>
            <person name="Kellner H."/>
            <person name="Castanera R."/>
            <person name="Alfaro M."/>
            <person name="Ramirez L."/>
            <person name="Pisabarro A.G."/>
            <person name="Kuo A."/>
            <person name="Tritt A."/>
            <person name="Lipzen A."/>
            <person name="He G."/>
            <person name="Yan M."/>
            <person name="Ng V."/>
            <person name="Cullen D."/>
            <person name="Martin F."/>
            <person name="Rosso M.-N."/>
            <person name="Henrissat B."/>
            <person name="Hibbett D."/>
            <person name="Martinez A.T."/>
            <person name="Grigoriev I.V."/>
        </authorList>
    </citation>
    <scope>NUCLEOTIDE SEQUENCE</scope>
    <source>
        <strain evidence="2">AH 40177</strain>
    </source>
</reference>
<accession>A0A9P5TZE2</accession>
<gene>
    <name evidence="2" type="ORF">BDP27DRAFT_1431425</name>
</gene>
<dbReference type="EMBL" id="JADNRY010000305">
    <property type="protein sequence ID" value="KAF9059373.1"/>
    <property type="molecule type" value="Genomic_DNA"/>
</dbReference>
<evidence type="ECO:0000313" key="3">
    <source>
        <dbReference type="Proteomes" id="UP000772434"/>
    </source>
</evidence>
<keyword evidence="3" id="KW-1185">Reference proteome</keyword>
<comment type="caution">
    <text evidence="2">The sequence shown here is derived from an EMBL/GenBank/DDBJ whole genome shotgun (WGS) entry which is preliminary data.</text>
</comment>
<feature type="compositionally biased region" description="Acidic residues" evidence="1">
    <location>
        <begin position="215"/>
        <end position="228"/>
    </location>
</feature>
<evidence type="ECO:0000256" key="1">
    <source>
        <dbReference type="SAM" id="MobiDB-lite"/>
    </source>
</evidence>
<dbReference type="AlphaFoldDB" id="A0A9P5TZE2"/>